<reference evidence="1 2" key="1">
    <citation type="submission" date="2020-04" db="EMBL/GenBank/DDBJ databases">
        <title>Perkinsus olseni comparative genomics.</title>
        <authorList>
            <person name="Bogema D.R."/>
        </authorList>
    </citation>
    <scope>NUCLEOTIDE SEQUENCE [LARGE SCALE GENOMIC DNA]</scope>
    <source>
        <strain evidence="1">ATCC PRA-205</strain>
    </source>
</reference>
<protein>
    <submittedName>
        <fullName evidence="1">Uncharacterized protein</fullName>
    </submittedName>
</protein>
<gene>
    <name evidence="1" type="ORF">FOZ62_016110</name>
</gene>
<name>A0A7J6RFV4_PEROL</name>
<proteinExistence type="predicted"/>
<feature type="non-terminal residue" evidence="1">
    <location>
        <position position="1"/>
    </location>
</feature>
<sequence>EPCSSSRKLVGYQYHGLRRDEEAAVLSKRGTMCHTVFASRDLAVVKGRSYVIADDGDRGGHKLMATYYPTLYRADANAWHAWQRGETLVRWCLDREVRILNDEVSLPTFESNRYQS</sequence>
<dbReference type="AlphaFoldDB" id="A0A7J6RFV4"/>
<organism evidence="1 2">
    <name type="scientific">Perkinsus olseni</name>
    <name type="common">Perkinsus atlanticus</name>
    <dbReference type="NCBI Taxonomy" id="32597"/>
    <lineage>
        <taxon>Eukaryota</taxon>
        <taxon>Sar</taxon>
        <taxon>Alveolata</taxon>
        <taxon>Perkinsozoa</taxon>
        <taxon>Perkinsea</taxon>
        <taxon>Perkinsida</taxon>
        <taxon>Perkinsidae</taxon>
        <taxon>Perkinsus</taxon>
    </lineage>
</organism>
<evidence type="ECO:0000313" key="2">
    <source>
        <dbReference type="Proteomes" id="UP000574390"/>
    </source>
</evidence>
<comment type="caution">
    <text evidence="1">The sequence shown here is derived from an EMBL/GenBank/DDBJ whole genome shotgun (WGS) entry which is preliminary data.</text>
</comment>
<evidence type="ECO:0000313" key="1">
    <source>
        <dbReference type="EMBL" id="KAF4719337.1"/>
    </source>
</evidence>
<accession>A0A7J6RFV4</accession>
<dbReference type="Proteomes" id="UP000574390">
    <property type="component" value="Unassembled WGS sequence"/>
</dbReference>
<dbReference type="EMBL" id="JABANM010022602">
    <property type="protein sequence ID" value="KAF4719337.1"/>
    <property type="molecule type" value="Genomic_DNA"/>
</dbReference>
<feature type="non-terminal residue" evidence="1">
    <location>
        <position position="116"/>
    </location>
</feature>